<dbReference type="OrthoDB" id="189226at2759"/>
<protein>
    <submittedName>
        <fullName evidence="1">Uncharacterized protein</fullName>
    </submittedName>
</protein>
<evidence type="ECO:0000313" key="1">
    <source>
        <dbReference type="EMBL" id="VEL15929.1"/>
    </source>
</evidence>
<comment type="caution">
    <text evidence="1">The sequence shown here is derived from an EMBL/GenBank/DDBJ whole genome shotgun (WGS) entry which is preliminary data.</text>
</comment>
<gene>
    <name evidence="1" type="ORF">PXEA_LOCUS9369</name>
</gene>
<accession>A0A3S4ZNI3</accession>
<evidence type="ECO:0000313" key="2">
    <source>
        <dbReference type="Proteomes" id="UP000784294"/>
    </source>
</evidence>
<name>A0A3S4ZNI3_9PLAT</name>
<reference evidence="1" key="1">
    <citation type="submission" date="2018-11" db="EMBL/GenBank/DDBJ databases">
        <authorList>
            <consortium name="Pathogen Informatics"/>
        </authorList>
    </citation>
    <scope>NUCLEOTIDE SEQUENCE</scope>
</reference>
<dbReference type="AlphaFoldDB" id="A0A3S4ZNI3"/>
<sequence>MMSVQSTDECLAQETATIPEATTSWSSHLQFHQVRRTVGRGLLRTIQQFRTRQSSFGFRRDHITNSFPFEMEISVYVNECWGDFDLLLYIHDDDNWILQSKPTKTESQFSDHTPSSLVTLKSESESRSQSSGHINGTIEQHVDMPRSDSSIANSSLEIGIFSKEDLYANHSVTICNHSYDLDWLSSWTLCERVGRLGVSLPICWHIFLLVLAY</sequence>
<dbReference type="Proteomes" id="UP000784294">
    <property type="component" value="Unassembled WGS sequence"/>
</dbReference>
<keyword evidence="2" id="KW-1185">Reference proteome</keyword>
<proteinExistence type="predicted"/>
<dbReference type="EMBL" id="CAAALY010026473">
    <property type="protein sequence ID" value="VEL15929.1"/>
    <property type="molecule type" value="Genomic_DNA"/>
</dbReference>
<organism evidence="1 2">
    <name type="scientific">Protopolystoma xenopodis</name>
    <dbReference type="NCBI Taxonomy" id="117903"/>
    <lineage>
        <taxon>Eukaryota</taxon>
        <taxon>Metazoa</taxon>
        <taxon>Spiralia</taxon>
        <taxon>Lophotrochozoa</taxon>
        <taxon>Platyhelminthes</taxon>
        <taxon>Monogenea</taxon>
        <taxon>Polyopisthocotylea</taxon>
        <taxon>Polystomatidea</taxon>
        <taxon>Polystomatidae</taxon>
        <taxon>Protopolystoma</taxon>
    </lineage>
</organism>